<dbReference type="Pfam" id="PF12872">
    <property type="entry name" value="OST-HTH"/>
    <property type="match status" value="1"/>
</dbReference>
<dbReference type="InterPro" id="IPR041966">
    <property type="entry name" value="LOTUS-like"/>
</dbReference>
<reference evidence="2" key="1">
    <citation type="submission" date="2022-06" db="EMBL/GenBank/DDBJ databases">
        <authorList>
            <person name="Berger JAMES D."/>
            <person name="Berger JAMES D."/>
        </authorList>
    </citation>
    <scope>NUCLEOTIDE SEQUENCE [LARGE SCALE GENOMIC DNA]</scope>
</reference>
<evidence type="ECO:0000313" key="2">
    <source>
        <dbReference type="Proteomes" id="UP000050795"/>
    </source>
</evidence>
<protein>
    <recommendedName>
        <fullName evidence="1">HTH OST-type domain-containing protein</fullName>
    </recommendedName>
</protein>
<sequence>MLSELSDNVVEVIGSGSDTVVSLPKLVQTSEERYRTTVFADEVVDLLSERPRCRLPINKFIPSYYHHFSRQCRVSDYGFTKLADLLEAISSVIQVESLFSLRRF</sequence>
<accession>A0AA85J210</accession>
<dbReference type="Gene3D" id="3.30.420.610">
    <property type="entry name" value="LOTUS domain-like"/>
    <property type="match status" value="1"/>
</dbReference>
<name>A0AA85J210_TRIRE</name>
<keyword evidence="2" id="KW-1185">Reference proteome</keyword>
<feature type="domain" description="HTH OST-type" evidence="1">
    <location>
        <begin position="35"/>
        <end position="104"/>
    </location>
</feature>
<evidence type="ECO:0000259" key="1">
    <source>
        <dbReference type="PROSITE" id="PS51644"/>
    </source>
</evidence>
<reference evidence="3" key="2">
    <citation type="submission" date="2023-11" db="UniProtKB">
        <authorList>
            <consortium name="WormBaseParasite"/>
        </authorList>
    </citation>
    <scope>IDENTIFICATION</scope>
</reference>
<dbReference type="WBParaSite" id="TREG1_138840.1">
    <property type="protein sequence ID" value="TREG1_138840.1"/>
    <property type="gene ID" value="TREG1_138840"/>
</dbReference>
<dbReference type="AlphaFoldDB" id="A0AA85J210"/>
<dbReference type="PROSITE" id="PS51644">
    <property type="entry name" value="HTH_OST"/>
    <property type="match status" value="1"/>
</dbReference>
<evidence type="ECO:0000313" key="3">
    <source>
        <dbReference type="WBParaSite" id="TREG1_138840.1"/>
    </source>
</evidence>
<dbReference type="InterPro" id="IPR025605">
    <property type="entry name" value="OST-HTH/LOTUS_dom"/>
</dbReference>
<organism evidence="2 3">
    <name type="scientific">Trichobilharzia regenti</name>
    <name type="common">Nasal bird schistosome</name>
    <dbReference type="NCBI Taxonomy" id="157069"/>
    <lineage>
        <taxon>Eukaryota</taxon>
        <taxon>Metazoa</taxon>
        <taxon>Spiralia</taxon>
        <taxon>Lophotrochozoa</taxon>
        <taxon>Platyhelminthes</taxon>
        <taxon>Trematoda</taxon>
        <taxon>Digenea</taxon>
        <taxon>Strigeidida</taxon>
        <taxon>Schistosomatoidea</taxon>
        <taxon>Schistosomatidae</taxon>
        <taxon>Trichobilharzia</taxon>
    </lineage>
</organism>
<proteinExistence type="predicted"/>
<dbReference type="Proteomes" id="UP000050795">
    <property type="component" value="Unassembled WGS sequence"/>
</dbReference>